<protein>
    <submittedName>
        <fullName evidence="2">Uncharacterized protein</fullName>
    </submittedName>
</protein>
<keyword evidence="1" id="KW-0812">Transmembrane</keyword>
<comment type="caution">
    <text evidence="2">The sequence shown here is derived from an EMBL/GenBank/DDBJ whole genome shotgun (WGS) entry which is preliminary data.</text>
</comment>
<evidence type="ECO:0000256" key="1">
    <source>
        <dbReference type="SAM" id="Phobius"/>
    </source>
</evidence>
<keyword evidence="1" id="KW-1133">Transmembrane helix</keyword>
<keyword evidence="1" id="KW-0472">Membrane</keyword>
<dbReference type="Proteomes" id="UP000189114">
    <property type="component" value="Unassembled WGS sequence"/>
</dbReference>
<proteinExistence type="predicted"/>
<sequence>MTQDPIGLSGGNNLYRFEGTVQNQIDPLGLFAQIGYGVYALWGMLFGTAAYVGVQGTIEAMESSESSNTTISDVTKKCDKKQCPPCTPYPVGTIGYTGPRIVQRGIDGVRNNGGQGIPHFKLFAVNQNPNDCACRWEQTKKVMRDYGHHTKYIPVGAVDLNGKGDPPSYP</sequence>
<accession>A0A1V3KE65</accession>
<reference evidence="3" key="1">
    <citation type="submission" date="2016-10" db="EMBL/GenBank/DDBJ databases">
        <title>Rodentibacter gen. nov. and new species.</title>
        <authorList>
            <person name="Christensen H."/>
        </authorList>
    </citation>
    <scope>NUCLEOTIDE SEQUENCE [LARGE SCALE GENOMIC DNA]</scope>
    <source>
        <strain evidence="3">Ppn152</strain>
    </source>
</reference>
<name>A0A1V3KE65_9PAST</name>
<evidence type="ECO:0000313" key="2">
    <source>
        <dbReference type="EMBL" id="OOF75105.1"/>
    </source>
</evidence>
<dbReference type="AlphaFoldDB" id="A0A1V3KE65"/>
<dbReference type="EMBL" id="MLAE01000102">
    <property type="protein sequence ID" value="OOF75105.1"/>
    <property type="molecule type" value="Genomic_DNA"/>
</dbReference>
<organism evidence="2 3">
    <name type="scientific">Rodentibacter caecimuris</name>
    <dbReference type="NCBI Taxonomy" id="1796644"/>
    <lineage>
        <taxon>Bacteria</taxon>
        <taxon>Pseudomonadati</taxon>
        <taxon>Pseudomonadota</taxon>
        <taxon>Gammaproteobacteria</taxon>
        <taxon>Pasteurellales</taxon>
        <taxon>Pasteurellaceae</taxon>
        <taxon>Rodentibacter</taxon>
    </lineage>
</organism>
<gene>
    <name evidence="2" type="ORF">BKG96_10840</name>
</gene>
<evidence type="ECO:0000313" key="3">
    <source>
        <dbReference type="Proteomes" id="UP000189114"/>
    </source>
</evidence>
<feature type="transmembrane region" description="Helical" evidence="1">
    <location>
        <begin position="36"/>
        <end position="54"/>
    </location>
</feature>